<evidence type="ECO:0000313" key="2">
    <source>
        <dbReference type="EMBL" id="QIJ04081.1"/>
    </source>
</evidence>
<dbReference type="Gene3D" id="3.90.550.10">
    <property type="entry name" value="Spore Coat Polysaccharide Biosynthesis Protein SpsA, Chain A"/>
    <property type="match status" value="1"/>
</dbReference>
<dbReference type="SUPFAM" id="SSF53448">
    <property type="entry name" value="Nucleotide-diphospho-sugar transferases"/>
    <property type="match status" value="1"/>
</dbReference>
<evidence type="ECO:0000313" key="3">
    <source>
        <dbReference type="Proteomes" id="UP000502117"/>
    </source>
</evidence>
<dbReference type="PANTHER" id="PTHR22916">
    <property type="entry name" value="GLYCOSYLTRANSFERASE"/>
    <property type="match status" value="1"/>
</dbReference>
<evidence type="ECO:0000259" key="1">
    <source>
        <dbReference type="Pfam" id="PF00535"/>
    </source>
</evidence>
<protein>
    <submittedName>
        <fullName evidence="2">Glycosyltransferase</fullName>
    </submittedName>
</protein>
<dbReference type="AlphaFoldDB" id="A0A6G7LQN6"/>
<reference evidence="2 3" key="1">
    <citation type="submission" date="2019-11" db="EMBL/GenBank/DDBJ databases">
        <title>Complete Genome Sequence of Shewanella chilikensis Strain DC57, Isolated from Corroded Seal Rings at a floating production facility in Australia.</title>
        <authorList>
            <person name="Salgar-Chaparro S.J."/>
            <person name="Castillo-Villamizar G.A."/>
            <person name="Poehlein A."/>
            <person name="Daniel R."/>
            <person name="Machuca L."/>
        </authorList>
    </citation>
    <scope>NUCLEOTIDE SEQUENCE [LARGE SCALE GENOMIC DNA]</scope>
    <source>
        <strain evidence="2 3">DC57</strain>
    </source>
</reference>
<dbReference type="GO" id="GO:0008417">
    <property type="term" value="F:fucosyltransferase activity"/>
    <property type="evidence" value="ECO:0007669"/>
    <property type="project" value="TreeGrafter"/>
</dbReference>
<proteinExistence type="predicted"/>
<dbReference type="Proteomes" id="UP000502117">
    <property type="component" value="Chromosome"/>
</dbReference>
<keyword evidence="2" id="KW-0808">Transferase</keyword>
<dbReference type="RefSeq" id="WP_165564806.1">
    <property type="nucleotide sequence ID" value="NZ_CP045857.1"/>
</dbReference>
<dbReference type="PANTHER" id="PTHR22916:SF69">
    <property type="entry name" value="BIFUNCTIONAL GLYCOSYLTRANSFERASE PGTA"/>
    <property type="match status" value="1"/>
</dbReference>
<dbReference type="InterPro" id="IPR001173">
    <property type="entry name" value="Glyco_trans_2-like"/>
</dbReference>
<dbReference type="KEGG" id="schk:GII14_07785"/>
<sequence>MSKSVAVIMCVYFKDDPHLLDLSVESVVNQTYRDISLYIYLDGPLTNELNSVLNKYRFKKNIFIFASDINNGLAYGLNFLIEKALLSNCSYIARMDADDFCLSNRIEAQVSFLESNHHVSVLGTAITEYDGIKNTFNKVLPLNHNDLIRNFIKQCPFNHPTVIFRRSVFEDGMRYPTDKLLSEDIYFWTELAANGYIFANLQSPLLKFYITEDTIKRRRGIKKAYAELGVRFHIMSKLNLFSGMNLLYSIAHFLIRVGPYSLHKLAYKFRARI</sequence>
<dbReference type="EMBL" id="CP045857">
    <property type="protein sequence ID" value="QIJ04081.1"/>
    <property type="molecule type" value="Genomic_DNA"/>
</dbReference>
<feature type="domain" description="Glycosyltransferase 2-like" evidence="1">
    <location>
        <begin position="7"/>
        <end position="171"/>
    </location>
</feature>
<dbReference type="Pfam" id="PF00535">
    <property type="entry name" value="Glycos_transf_2"/>
    <property type="match status" value="1"/>
</dbReference>
<gene>
    <name evidence="2" type="ORF">GII14_07785</name>
</gene>
<accession>A0A6G7LQN6</accession>
<dbReference type="InterPro" id="IPR029044">
    <property type="entry name" value="Nucleotide-diphossugar_trans"/>
</dbReference>
<name>A0A6G7LQN6_9GAMM</name>
<organism evidence="2 3">
    <name type="scientific">Shewanella chilikensis</name>
    <dbReference type="NCBI Taxonomy" id="558541"/>
    <lineage>
        <taxon>Bacteria</taxon>
        <taxon>Pseudomonadati</taxon>
        <taxon>Pseudomonadota</taxon>
        <taxon>Gammaproteobacteria</taxon>
        <taxon>Alteromonadales</taxon>
        <taxon>Shewanellaceae</taxon>
        <taxon>Shewanella</taxon>
    </lineage>
</organism>